<protein>
    <submittedName>
        <fullName evidence="3">LytTr DNA-binding domain-containing protein</fullName>
    </submittedName>
</protein>
<reference evidence="3 4" key="1">
    <citation type="submission" date="2017-05" db="EMBL/GenBank/DDBJ databases">
        <authorList>
            <person name="Varghese N."/>
            <person name="Submissions S."/>
        </authorList>
    </citation>
    <scope>NUCLEOTIDE SEQUENCE [LARGE SCALE GENOMIC DNA]</scope>
    <source>
        <strain evidence="3 4">DSM 27040</strain>
    </source>
</reference>
<evidence type="ECO:0000259" key="2">
    <source>
        <dbReference type="PROSITE" id="PS50930"/>
    </source>
</evidence>
<dbReference type="PROSITE" id="PS50930">
    <property type="entry name" value="HTH_LYTTR"/>
    <property type="match status" value="1"/>
</dbReference>
<feature type="domain" description="HTH LytTR-type" evidence="2">
    <location>
        <begin position="168"/>
        <end position="266"/>
    </location>
</feature>
<keyword evidence="1" id="KW-0812">Transmembrane</keyword>
<dbReference type="PANTHER" id="PTHR37299">
    <property type="entry name" value="TRANSCRIPTIONAL REGULATOR-RELATED"/>
    <property type="match status" value="1"/>
</dbReference>
<dbReference type="EMBL" id="FXTB01000014">
    <property type="protein sequence ID" value="SMO91344.1"/>
    <property type="molecule type" value="Genomic_DNA"/>
</dbReference>
<dbReference type="InterPro" id="IPR046947">
    <property type="entry name" value="LytR-like"/>
</dbReference>
<dbReference type="AlphaFoldDB" id="A0A521F5B6"/>
<proteinExistence type="predicted"/>
<gene>
    <name evidence="3" type="ORF">SAMN06265379_11447</name>
</gene>
<dbReference type="PANTHER" id="PTHR37299:SF1">
    <property type="entry name" value="STAGE 0 SPORULATION PROTEIN A HOMOLOG"/>
    <property type="match status" value="1"/>
</dbReference>
<keyword evidence="3" id="KW-0238">DNA-binding</keyword>
<feature type="transmembrane region" description="Helical" evidence="1">
    <location>
        <begin position="12"/>
        <end position="30"/>
    </location>
</feature>
<evidence type="ECO:0000313" key="3">
    <source>
        <dbReference type="EMBL" id="SMO91344.1"/>
    </source>
</evidence>
<keyword evidence="4" id="KW-1185">Reference proteome</keyword>
<dbReference type="Pfam" id="PF04397">
    <property type="entry name" value="LytTR"/>
    <property type="match status" value="1"/>
</dbReference>
<feature type="transmembrane region" description="Helical" evidence="1">
    <location>
        <begin position="42"/>
        <end position="64"/>
    </location>
</feature>
<name>A0A521F5B6_SACCC</name>
<accession>A0A521F5B6</accession>
<keyword evidence="1" id="KW-0472">Membrane</keyword>
<dbReference type="Gene3D" id="2.40.50.1020">
    <property type="entry name" value="LytTr DNA-binding domain"/>
    <property type="match status" value="1"/>
</dbReference>
<sequence length="267" mass="31414">MIHFVLNFNEKSIIKHLLYWSSFVIFWGIVWGLSDFQFFRNIMIQIACIPSRMLLVYLTLYFLFPVFFWTNRYFKFFVMYCLLVLAISILIQRPLMLIFVQPAYLPNWGTNNFFGYSEIINTALDINIAAIIPLGHHIFKRVEVLKKSNKKLNQEKILLKENSLTPTLDVKVEKTIHKVLLTDILFIESQRNNIRIKLAKTELIARHNISTMENLLPKNTFIRVHRSFIINHGKVSSFSPTKIEIDDVSIPVGRKYKEVIKELLGYN</sequence>
<feature type="transmembrane region" description="Helical" evidence="1">
    <location>
        <begin position="76"/>
        <end position="99"/>
    </location>
</feature>
<feature type="transmembrane region" description="Helical" evidence="1">
    <location>
        <begin position="119"/>
        <end position="139"/>
    </location>
</feature>
<evidence type="ECO:0000256" key="1">
    <source>
        <dbReference type="SAM" id="Phobius"/>
    </source>
</evidence>
<keyword evidence="1" id="KW-1133">Transmembrane helix</keyword>
<dbReference type="GO" id="GO:0000156">
    <property type="term" value="F:phosphorelay response regulator activity"/>
    <property type="evidence" value="ECO:0007669"/>
    <property type="project" value="InterPro"/>
</dbReference>
<evidence type="ECO:0000313" key="4">
    <source>
        <dbReference type="Proteomes" id="UP000319040"/>
    </source>
</evidence>
<dbReference type="InterPro" id="IPR007492">
    <property type="entry name" value="LytTR_DNA-bd_dom"/>
</dbReference>
<dbReference type="OrthoDB" id="940781at2"/>
<dbReference type="SMART" id="SM00850">
    <property type="entry name" value="LytTR"/>
    <property type="match status" value="1"/>
</dbReference>
<organism evidence="3 4">
    <name type="scientific">Saccharicrinis carchari</name>
    <dbReference type="NCBI Taxonomy" id="1168039"/>
    <lineage>
        <taxon>Bacteria</taxon>
        <taxon>Pseudomonadati</taxon>
        <taxon>Bacteroidota</taxon>
        <taxon>Bacteroidia</taxon>
        <taxon>Marinilabiliales</taxon>
        <taxon>Marinilabiliaceae</taxon>
        <taxon>Saccharicrinis</taxon>
    </lineage>
</organism>
<dbReference type="Proteomes" id="UP000319040">
    <property type="component" value="Unassembled WGS sequence"/>
</dbReference>
<dbReference type="GO" id="GO:0003677">
    <property type="term" value="F:DNA binding"/>
    <property type="evidence" value="ECO:0007669"/>
    <property type="project" value="UniProtKB-KW"/>
</dbReference>